<feature type="domain" description="DUF7344" evidence="1">
    <location>
        <begin position="21"/>
        <end position="85"/>
    </location>
</feature>
<dbReference type="Proteomes" id="UP000250088">
    <property type="component" value="Chromosome"/>
</dbReference>
<reference evidence="3" key="1">
    <citation type="submission" date="2017-02" db="EMBL/GenBank/DDBJ databases">
        <title>Natronthermophilus aegyptiacus gen. nov.,sp. nov., an aerobic, extremely halophilic alkalithermophilic archaeon isolated from the athalassohaline Wadi An Natrun, Egypt.</title>
        <authorList>
            <person name="Zhao B."/>
        </authorList>
    </citation>
    <scope>NUCLEOTIDE SEQUENCE [LARGE SCALE GENOMIC DNA]</scope>
    <source>
        <strain evidence="3">JW/NM-HA 15</strain>
    </source>
</reference>
<name>A0A2Z2HVT1_9EURY</name>
<proteinExistence type="predicted"/>
<dbReference type="Pfam" id="PF24035">
    <property type="entry name" value="DUF7344"/>
    <property type="match status" value="1"/>
</dbReference>
<dbReference type="InterPro" id="IPR055768">
    <property type="entry name" value="DUF7344"/>
</dbReference>
<dbReference type="KEGG" id="naj:B1756_17950"/>
<protein>
    <recommendedName>
        <fullName evidence="1">DUF7344 domain-containing protein</fullName>
    </recommendedName>
</protein>
<evidence type="ECO:0000259" key="1">
    <source>
        <dbReference type="Pfam" id="PF24035"/>
    </source>
</evidence>
<evidence type="ECO:0000313" key="3">
    <source>
        <dbReference type="Proteomes" id="UP000250088"/>
    </source>
</evidence>
<dbReference type="AlphaFoldDB" id="A0A2Z2HVT1"/>
<dbReference type="GeneID" id="32895997"/>
<accession>A0A2Z2HVT1</accession>
<keyword evidence="3" id="KW-1185">Reference proteome</keyword>
<organism evidence="2 3">
    <name type="scientific">Natrarchaeobaculum aegyptiacum</name>
    <dbReference type="NCBI Taxonomy" id="745377"/>
    <lineage>
        <taxon>Archaea</taxon>
        <taxon>Methanobacteriati</taxon>
        <taxon>Methanobacteriota</taxon>
        <taxon>Stenosarchaea group</taxon>
        <taxon>Halobacteria</taxon>
        <taxon>Halobacteriales</taxon>
        <taxon>Natrialbaceae</taxon>
        <taxon>Natrarchaeobaculum</taxon>
    </lineage>
</organism>
<gene>
    <name evidence="2" type="ORF">B1756_17950</name>
</gene>
<dbReference type="RefSeq" id="WP_086889786.1">
    <property type="nucleotide sequence ID" value="NZ_CP019893.1"/>
</dbReference>
<evidence type="ECO:0000313" key="2">
    <source>
        <dbReference type="EMBL" id="ARS91416.1"/>
    </source>
</evidence>
<dbReference type="OrthoDB" id="247722at2157"/>
<dbReference type="EMBL" id="CP019893">
    <property type="protein sequence ID" value="ARS91416.1"/>
    <property type="molecule type" value="Genomic_DNA"/>
</dbReference>
<sequence>MAIDPSISGGSAIDRWDELHRTLSAQERRMIIYSLMEAPQSERVPLPEAATAPGTSCDAEQMRIRLEHNHLPQMATAGYIRWERDPFCVQRGPRFKEAEAMFETIHDSIDQFPQSLITGCEIYEEMYRDGNR</sequence>